<comment type="caution">
    <text evidence="6">The sequence shown here is derived from an EMBL/GenBank/DDBJ whole genome shotgun (WGS) entry which is preliminary data.</text>
</comment>
<organism evidence="6 7">
    <name type="scientific">Mycoplana azooxidifex</name>
    <dbReference type="NCBI Taxonomy" id="1636188"/>
    <lineage>
        <taxon>Bacteria</taxon>
        <taxon>Pseudomonadati</taxon>
        <taxon>Pseudomonadota</taxon>
        <taxon>Alphaproteobacteria</taxon>
        <taxon>Hyphomicrobiales</taxon>
        <taxon>Rhizobiaceae</taxon>
        <taxon>Mycoplana</taxon>
    </lineage>
</organism>
<dbReference type="Pfam" id="PF00027">
    <property type="entry name" value="cNMP_binding"/>
    <property type="match status" value="1"/>
</dbReference>
<evidence type="ECO:0000313" key="6">
    <source>
        <dbReference type="EMBL" id="MBB3976263.1"/>
    </source>
</evidence>
<sequence>MNEVTRSTAFWRSFPIFEGFNKETIADIATIANYRKWKAGTVLFQRGDEGTYLIVVISGRIKISLLTPQGKELTLRHLEAGSIFGELAILDGQPRSADATAMIAAEGYVISKRDFLDVLTRNAQSYQSIIHYLCTKLRETTEQLETIALYDLDSRVARFFLAMLRNIHGNELPESANLQLALSQTDIASIVGASRPKINRSILTLEDAGAIRRTADGIIFCHTGRLLSVAEPEDE</sequence>
<protein>
    <submittedName>
        <fullName evidence="6">CRP-like cAMP-binding protein</fullName>
    </submittedName>
</protein>
<dbReference type="PROSITE" id="PS50042">
    <property type="entry name" value="CNMP_BINDING_3"/>
    <property type="match status" value="1"/>
</dbReference>
<keyword evidence="3" id="KW-0804">Transcription</keyword>
<keyword evidence="7" id="KW-1185">Reference proteome</keyword>
<dbReference type="AlphaFoldDB" id="A0A7W6GIK6"/>
<dbReference type="PROSITE" id="PS00889">
    <property type="entry name" value="CNMP_BINDING_2"/>
    <property type="match status" value="1"/>
</dbReference>
<feature type="domain" description="Cyclic nucleotide-binding" evidence="4">
    <location>
        <begin position="16"/>
        <end position="136"/>
    </location>
</feature>
<dbReference type="InterPro" id="IPR000595">
    <property type="entry name" value="cNMP-bd_dom"/>
</dbReference>
<dbReference type="Gene3D" id="2.60.120.10">
    <property type="entry name" value="Jelly Rolls"/>
    <property type="match status" value="1"/>
</dbReference>
<dbReference type="PANTHER" id="PTHR24567">
    <property type="entry name" value="CRP FAMILY TRANSCRIPTIONAL REGULATORY PROTEIN"/>
    <property type="match status" value="1"/>
</dbReference>
<evidence type="ECO:0000256" key="3">
    <source>
        <dbReference type="ARBA" id="ARBA00023163"/>
    </source>
</evidence>
<dbReference type="GO" id="GO:0005829">
    <property type="term" value="C:cytosol"/>
    <property type="evidence" value="ECO:0007669"/>
    <property type="project" value="TreeGrafter"/>
</dbReference>
<gene>
    <name evidence="6" type="ORF">GGQ64_001452</name>
</gene>
<dbReference type="InterPro" id="IPR036390">
    <property type="entry name" value="WH_DNA-bd_sf"/>
</dbReference>
<dbReference type="InterPro" id="IPR036388">
    <property type="entry name" value="WH-like_DNA-bd_sf"/>
</dbReference>
<keyword evidence="2" id="KW-0238">DNA-binding</keyword>
<dbReference type="InterPro" id="IPR018488">
    <property type="entry name" value="cNMP-bd_CS"/>
</dbReference>
<evidence type="ECO:0000256" key="2">
    <source>
        <dbReference type="ARBA" id="ARBA00023125"/>
    </source>
</evidence>
<dbReference type="Pfam" id="PF13545">
    <property type="entry name" value="HTH_Crp_2"/>
    <property type="match status" value="1"/>
</dbReference>
<evidence type="ECO:0000313" key="7">
    <source>
        <dbReference type="Proteomes" id="UP000574761"/>
    </source>
</evidence>
<reference evidence="6 7" key="1">
    <citation type="submission" date="2020-08" db="EMBL/GenBank/DDBJ databases">
        <title>Genomic Encyclopedia of Type Strains, Phase IV (KMG-IV): sequencing the most valuable type-strain genomes for metagenomic binning, comparative biology and taxonomic classification.</title>
        <authorList>
            <person name="Goeker M."/>
        </authorList>
    </citation>
    <scope>NUCLEOTIDE SEQUENCE [LARGE SCALE GENOMIC DNA]</scope>
    <source>
        <strain evidence="6 7">DSM 100211</strain>
    </source>
</reference>
<evidence type="ECO:0000256" key="1">
    <source>
        <dbReference type="ARBA" id="ARBA00023015"/>
    </source>
</evidence>
<dbReference type="RefSeq" id="WP_183801322.1">
    <property type="nucleotide sequence ID" value="NZ_JACIEE010000003.1"/>
</dbReference>
<dbReference type="Proteomes" id="UP000574761">
    <property type="component" value="Unassembled WGS sequence"/>
</dbReference>
<keyword evidence="1" id="KW-0805">Transcription regulation</keyword>
<dbReference type="PANTHER" id="PTHR24567:SF74">
    <property type="entry name" value="HTH-TYPE TRANSCRIPTIONAL REGULATOR ARCR"/>
    <property type="match status" value="1"/>
</dbReference>
<dbReference type="InterPro" id="IPR018490">
    <property type="entry name" value="cNMP-bd_dom_sf"/>
</dbReference>
<accession>A0A7W6GIK6</accession>
<dbReference type="EMBL" id="JACIEE010000003">
    <property type="protein sequence ID" value="MBB3976263.1"/>
    <property type="molecule type" value="Genomic_DNA"/>
</dbReference>
<name>A0A7W6GIK6_9HYPH</name>
<dbReference type="Gene3D" id="1.10.10.10">
    <property type="entry name" value="Winged helix-like DNA-binding domain superfamily/Winged helix DNA-binding domain"/>
    <property type="match status" value="1"/>
</dbReference>
<dbReference type="InterPro" id="IPR014710">
    <property type="entry name" value="RmlC-like_jellyroll"/>
</dbReference>
<dbReference type="PROSITE" id="PS51063">
    <property type="entry name" value="HTH_CRP_2"/>
    <property type="match status" value="1"/>
</dbReference>
<proteinExistence type="predicted"/>
<dbReference type="InterPro" id="IPR050397">
    <property type="entry name" value="Env_Response_Regulators"/>
</dbReference>
<evidence type="ECO:0000259" key="4">
    <source>
        <dbReference type="PROSITE" id="PS50042"/>
    </source>
</evidence>
<dbReference type="GO" id="GO:0003700">
    <property type="term" value="F:DNA-binding transcription factor activity"/>
    <property type="evidence" value="ECO:0007669"/>
    <property type="project" value="TreeGrafter"/>
</dbReference>
<evidence type="ECO:0000259" key="5">
    <source>
        <dbReference type="PROSITE" id="PS51063"/>
    </source>
</evidence>
<dbReference type="SUPFAM" id="SSF46785">
    <property type="entry name" value="Winged helix' DNA-binding domain"/>
    <property type="match status" value="1"/>
</dbReference>
<dbReference type="SMART" id="SM00100">
    <property type="entry name" value="cNMP"/>
    <property type="match status" value="1"/>
</dbReference>
<dbReference type="InterPro" id="IPR012318">
    <property type="entry name" value="HTH_CRP"/>
</dbReference>
<dbReference type="GO" id="GO:0003677">
    <property type="term" value="F:DNA binding"/>
    <property type="evidence" value="ECO:0007669"/>
    <property type="project" value="UniProtKB-KW"/>
</dbReference>
<feature type="domain" description="HTH crp-type" evidence="5">
    <location>
        <begin position="150"/>
        <end position="233"/>
    </location>
</feature>
<dbReference type="SUPFAM" id="SSF51206">
    <property type="entry name" value="cAMP-binding domain-like"/>
    <property type="match status" value="1"/>
</dbReference>
<dbReference type="CDD" id="cd00038">
    <property type="entry name" value="CAP_ED"/>
    <property type="match status" value="1"/>
</dbReference>